<gene>
    <name evidence="6" type="ORF">M768_07710</name>
</gene>
<proteinExistence type="predicted"/>
<evidence type="ECO:0000313" key="6">
    <source>
        <dbReference type="EMBL" id="KON73983.1"/>
    </source>
</evidence>
<accession>A0A0M0F957</accession>
<feature type="compositionally biased region" description="Basic and acidic residues" evidence="4">
    <location>
        <begin position="297"/>
        <end position="308"/>
    </location>
</feature>
<dbReference type="Pfam" id="PF01580">
    <property type="entry name" value="FtsK_SpoIIIE"/>
    <property type="match status" value="1"/>
</dbReference>
<sequence>MPPAPAPTPPVTDPAPERAGPGDEAWLRVTVHPATDVLLPAGARLGDVRGGLAELVCRPELRTAALLVDGVPVDDDQRCGTRPLLPGATVAVVPAGGRAVAGAARPDAVLAAPLHVAVLAGGDAGRLVAVPDGAGRARVDALDVRRRGTPHGTRVRVRVPRGTRRVPDDAAVLVARPAGAGRRLPSWRTVRWRTGDALATPHGVYALRPRPALVHGPRTGPVDPATVDASPGRPSAGHLATAVVPAVASLALAVTFRQPLYALLALAGPLALLGPALVEGRRRRAARRGGRGPDPGSDVRRTPGDDGARATTPVDPLRPRPADALTWATLARLAPVATPPGGAPPGPGADLHAVADAPVAPVRLPDGCVAVVGPRALALAAARAVLGELLSTGAVPTFRHPPYAAADWAWCRWLPRASAVGSLDTARPPTGPAAVLVVDGAPPAGELARAWERLGATGTDLLLVLDDAARVPAWCRTVVDVSGPTVVVTGPDDARTVREHVGASEEWAVALARRLAAADHLGRLDGTDPAGHDPGDPTSPSLPADVALGDLLGLPDEPGDLTAWVDARWQDAARRDGTGLRAVLGVGAGGAPVTVDLVRDGPHVLVAGTTGAGKSELLQTLVTGLALGRSPAELSITLVDFKGGASFGACGLLPHVVGTVTDLDPGLAGRALAGLRSELRRRERVLAAAGATSVDELARGRLPRLVVVVDEFRALADDLPDLLPGLLRVAAQGRALGVHLVLATQRPAGAVSADVRANITLRLALRVVDVADSRDVVESPLAALVPASAPGRLVLRRGAEPPLAVQCARVGAPARAAASGARGAPPWGVARGLPRGASAPDDGRAPGRGAPRPADDRLRRIVATARDVAERAGLRPAPPPWLPALPDRVGQDDLAGLARAAGPAPHDGEHDGRHDGGPATDGAPDDPAHPGDGRAGPGGRAVIAEVAALPVALGDVPDLQRRTIVRWDPRDGHLAVLGRARSGRTTALRTVGRAALARGWAVHAVGSGLADLAAHPGAGTVVDRDDPRRLVRLLRLLAGHDDGQGRPAGTDATGRVLLLVDDVDAVRSVLAGVAGGAGADALAEVLAGPAAVAVGCASPTVAGLSSLVGVRAVMVSRDRHDDVALGVPSALAGRGGPAGRGVWLGRGEPVLCQVALPAQPPPEHAPERPALPAAARPGAPDRDARPGAFRLVPLPARVALADLTTPDPLHASAGPGPAWAGPGPEPDGPHLASAAFHVPVGRGGDTAVTVTLDVSGGALVVGPPGSGRTNALTLLARHVARAGALRAVVARDAVLAAAGPGTDVVRRYAPADVGALLDAVAAGTRETGQEDALGNGPRGRPGVVVVDDLDVLLQLCVVEGERLAAACRDGLVLLASATTGGAASALRGPLADLRGVRAGIVLAAGERGSAEVFGRGLEWLAEPGRPRPGRGVLVQGARLTPVQLALASADGRRSGAYGHAQPGHQA</sequence>
<dbReference type="InterPro" id="IPR050206">
    <property type="entry name" value="FtsK/SpoIIIE/SftA"/>
</dbReference>
<evidence type="ECO:0000256" key="2">
    <source>
        <dbReference type="ARBA" id="ARBA00022840"/>
    </source>
</evidence>
<feature type="region of interest" description="Disordered" evidence="4">
    <location>
        <begin position="1"/>
        <end position="22"/>
    </location>
</feature>
<dbReference type="PATRIC" id="fig|1350482.3.peg.1548"/>
<evidence type="ECO:0000256" key="4">
    <source>
        <dbReference type="SAM" id="MobiDB-lite"/>
    </source>
</evidence>
<evidence type="ECO:0000256" key="3">
    <source>
        <dbReference type="PROSITE-ProRule" id="PRU00289"/>
    </source>
</evidence>
<feature type="compositionally biased region" description="Pro residues" evidence="4">
    <location>
        <begin position="1"/>
        <end position="13"/>
    </location>
</feature>
<name>A0A0M0F957_CELCE</name>
<dbReference type="PROSITE" id="PS50901">
    <property type="entry name" value="FTSK"/>
    <property type="match status" value="1"/>
</dbReference>
<feature type="compositionally biased region" description="Basic and acidic residues" evidence="4">
    <location>
        <begin position="522"/>
        <end position="535"/>
    </location>
</feature>
<feature type="region of interest" description="Disordered" evidence="4">
    <location>
        <begin position="522"/>
        <end position="544"/>
    </location>
</feature>
<dbReference type="InterPro" id="IPR003593">
    <property type="entry name" value="AAA+_ATPase"/>
</dbReference>
<dbReference type="RefSeq" id="WP_053370066.1">
    <property type="nucleotide sequence ID" value="NZ_KQ435289.1"/>
</dbReference>
<dbReference type="Proteomes" id="UP000037387">
    <property type="component" value="Unassembled WGS sequence"/>
</dbReference>
<feature type="compositionally biased region" description="Low complexity" evidence="4">
    <location>
        <begin position="816"/>
        <end position="826"/>
    </location>
</feature>
<dbReference type="GO" id="GO:0005524">
    <property type="term" value="F:ATP binding"/>
    <property type="evidence" value="ECO:0007669"/>
    <property type="project" value="UniProtKB-UniRule"/>
</dbReference>
<feature type="compositionally biased region" description="Basic and acidic residues" evidence="4">
    <location>
        <begin position="906"/>
        <end position="916"/>
    </location>
</feature>
<protein>
    <recommendedName>
        <fullName evidence="5">FtsK domain-containing protein</fullName>
    </recommendedName>
</protein>
<evidence type="ECO:0000313" key="7">
    <source>
        <dbReference type="Proteomes" id="UP000037387"/>
    </source>
</evidence>
<keyword evidence="7" id="KW-1185">Reference proteome</keyword>
<keyword evidence="2 3" id="KW-0067">ATP-binding</keyword>
<dbReference type="InterPro" id="IPR002543">
    <property type="entry name" value="FtsK_dom"/>
</dbReference>
<feature type="compositionally biased region" description="Low complexity" evidence="4">
    <location>
        <begin position="1211"/>
        <end position="1222"/>
    </location>
</feature>
<feature type="domain" description="FtsK" evidence="5">
    <location>
        <begin position="590"/>
        <end position="774"/>
    </location>
</feature>
<feature type="compositionally biased region" description="Low complexity" evidence="4">
    <location>
        <begin position="1168"/>
        <end position="1178"/>
    </location>
</feature>
<comment type="caution">
    <text evidence="6">The sequence shown here is derived from an EMBL/GenBank/DDBJ whole genome shotgun (WGS) entry which is preliminary data.</text>
</comment>
<keyword evidence="1 3" id="KW-0547">Nucleotide-binding</keyword>
<dbReference type="EMBL" id="ATNL01000007">
    <property type="protein sequence ID" value="KON73983.1"/>
    <property type="molecule type" value="Genomic_DNA"/>
</dbReference>
<feature type="compositionally biased region" description="Low complexity" evidence="4">
    <location>
        <begin position="884"/>
        <end position="905"/>
    </location>
</feature>
<evidence type="ECO:0000259" key="5">
    <source>
        <dbReference type="PROSITE" id="PS50901"/>
    </source>
</evidence>
<reference evidence="6 7" key="1">
    <citation type="journal article" date="2015" name="Sci. Rep.">
        <title>Functional and structural properties of a novel cellulosome-like multienzyme complex: efficient glycoside hydrolysis of water-insoluble 7-xylosyl-10-deacetylpaclitaxel.</title>
        <authorList>
            <person name="Dou T.Y."/>
            <person name="Luan H.W."/>
            <person name="Ge G.B."/>
            <person name="Dong M.M."/>
            <person name="Zou H.F."/>
            <person name="He Y.Q."/>
            <person name="Cui P."/>
            <person name="Wang J.Y."/>
            <person name="Hao D.C."/>
            <person name="Yang S.L."/>
            <person name="Yang L."/>
        </authorList>
    </citation>
    <scope>NUCLEOTIDE SEQUENCE [LARGE SCALE GENOMIC DNA]</scope>
    <source>
        <strain evidence="6 7">F16</strain>
    </source>
</reference>
<dbReference type="PANTHER" id="PTHR22683:SF1">
    <property type="entry name" value="TYPE VII SECRETION SYSTEM PROTEIN ESSC"/>
    <property type="match status" value="1"/>
</dbReference>
<feature type="region of interest" description="Disordered" evidence="4">
    <location>
        <begin position="283"/>
        <end position="320"/>
    </location>
</feature>
<evidence type="ECO:0000256" key="1">
    <source>
        <dbReference type="ARBA" id="ARBA00022741"/>
    </source>
</evidence>
<feature type="region of interest" description="Disordered" evidence="4">
    <location>
        <begin position="1157"/>
        <end position="1187"/>
    </location>
</feature>
<dbReference type="PANTHER" id="PTHR22683">
    <property type="entry name" value="SPORULATION PROTEIN RELATED"/>
    <property type="match status" value="1"/>
</dbReference>
<dbReference type="Gene3D" id="3.40.50.300">
    <property type="entry name" value="P-loop containing nucleotide triphosphate hydrolases"/>
    <property type="match status" value="3"/>
</dbReference>
<dbReference type="SMART" id="SM00382">
    <property type="entry name" value="AAA"/>
    <property type="match status" value="3"/>
</dbReference>
<feature type="binding site" evidence="3">
    <location>
        <begin position="608"/>
        <end position="615"/>
    </location>
    <ligand>
        <name>ATP</name>
        <dbReference type="ChEBI" id="CHEBI:30616"/>
    </ligand>
</feature>
<dbReference type="SUPFAM" id="SSF52540">
    <property type="entry name" value="P-loop containing nucleoside triphosphate hydrolases"/>
    <property type="match status" value="3"/>
</dbReference>
<feature type="region of interest" description="Disordered" evidence="4">
    <location>
        <begin position="816"/>
        <end position="938"/>
    </location>
</feature>
<organism evidence="6 7">
    <name type="scientific">Cellulosimicrobium cellulans F16</name>
    <dbReference type="NCBI Taxonomy" id="1350482"/>
    <lineage>
        <taxon>Bacteria</taxon>
        <taxon>Bacillati</taxon>
        <taxon>Actinomycetota</taxon>
        <taxon>Actinomycetes</taxon>
        <taxon>Micrococcales</taxon>
        <taxon>Promicromonosporaceae</taxon>
        <taxon>Cellulosimicrobium</taxon>
    </lineage>
</organism>
<feature type="region of interest" description="Disordered" evidence="4">
    <location>
        <begin position="1206"/>
        <end position="1231"/>
    </location>
</feature>
<dbReference type="InterPro" id="IPR027417">
    <property type="entry name" value="P-loop_NTPase"/>
</dbReference>
<dbReference type="GO" id="GO:0003677">
    <property type="term" value="F:DNA binding"/>
    <property type="evidence" value="ECO:0007669"/>
    <property type="project" value="InterPro"/>
</dbReference>